<dbReference type="Pfam" id="PF11356">
    <property type="entry name" value="T2SSC"/>
    <property type="match status" value="1"/>
</dbReference>
<protein>
    <recommendedName>
        <fullName evidence="10">Type II secretion system protein GspC N-terminal domain-containing protein</fullName>
    </recommendedName>
</protein>
<dbReference type="STRING" id="1538553.JT25_017845"/>
<evidence type="ECO:0000256" key="3">
    <source>
        <dbReference type="ARBA" id="ARBA00022475"/>
    </source>
</evidence>
<dbReference type="Gene3D" id="2.30.30.830">
    <property type="match status" value="1"/>
</dbReference>
<dbReference type="GO" id="GO:0005886">
    <property type="term" value="C:plasma membrane"/>
    <property type="evidence" value="ECO:0007669"/>
    <property type="project" value="UniProtKB-SubCell"/>
</dbReference>
<dbReference type="EMBL" id="CP014476">
    <property type="protein sequence ID" value="AMK78327.1"/>
    <property type="molecule type" value="Genomic_DNA"/>
</dbReference>
<evidence type="ECO:0000256" key="9">
    <source>
        <dbReference type="SAM" id="Phobius"/>
    </source>
</evidence>
<accession>A0A126T8C1</accession>
<feature type="transmembrane region" description="Helical" evidence="9">
    <location>
        <begin position="33"/>
        <end position="53"/>
    </location>
</feature>
<name>A0A126T8C1_9GAMM</name>
<keyword evidence="6" id="KW-0653">Protein transport</keyword>
<dbReference type="AlphaFoldDB" id="A0A126T8C1"/>
<evidence type="ECO:0000256" key="1">
    <source>
        <dbReference type="ARBA" id="ARBA00004533"/>
    </source>
</evidence>
<dbReference type="KEGG" id="mdn:JT25_017845"/>
<evidence type="ECO:0000256" key="2">
    <source>
        <dbReference type="ARBA" id="ARBA00022448"/>
    </source>
</evidence>
<keyword evidence="12" id="KW-1185">Reference proteome</keyword>
<dbReference type="OrthoDB" id="5574088at2"/>
<proteinExistence type="predicted"/>
<sequence>MFFQHNRTMMKFAGFSRFAFDWKAAERGMAGGAYLRWLATTLAGVYLLVVLYLNLSAAVEPDATEPTAPAPTAAATQNTPVDLSEIGAWHLFGQSPDSESGGDAVAETQLQLKLLGIMFLSKEPENASGIIQADDGQQKKYRLGDKLPGGAVLHAVEPDRVLLRHGERQESLLLKKDSVHAATATE</sequence>
<dbReference type="Proteomes" id="UP000030512">
    <property type="component" value="Chromosome"/>
</dbReference>
<evidence type="ECO:0000256" key="8">
    <source>
        <dbReference type="ARBA" id="ARBA00023136"/>
    </source>
</evidence>
<keyword evidence="3" id="KW-1003">Cell membrane</keyword>
<keyword evidence="4" id="KW-0997">Cell inner membrane</keyword>
<keyword evidence="7 9" id="KW-1133">Transmembrane helix</keyword>
<evidence type="ECO:0000256" key="7">
    <source>
        <dbReference type="ARBA" id="ARBA00022989"/>
    </source>
</evidence>
<comment type="subcellular location">
    <subcellularLocation>
        <location evidence="1">Cell inner membrane</location>
    </subcellularLocation>
</comment>
<gene>
    <name evidence="11" type="ORF">JT25_017845</name>
</gene>
<dbReference type="InterPro" id="IPR024961">
    <property type="entry name" value="T2SS_GspC_N"/>
</dbReference>
<reference evidence="11 12" key="1">
    <citation type="journal article" date="2015" name="Environ. Microbiol.">
        <title>Methane oxidation coupled to nitrate reduction under hypoxia by the Gammaproteobacterium Methylomonas denitrificans, sp. nov. type strain FJG1.</title>
        <authorList>
            <person name="Kits K.D."/>
            <person name="Klotz M.G."/>
            <person name="Stein L.Y."/>
        </authorList>
    </citation>
    <scope>NUCLEOTIDE SEQUENCE [LARGE SCALE GENOMIC DNA]</scope>
    <source>
        <strain evidence="11 12">FJG1</strain>
    </source>
</reference>
<evidence type="ECO:0000256" key="5">
    <source>
        <dbReference type="ARBA" id="ARBA00022692"/>
    </source>
</evidence>
<dbReference type="GO" id="GO:0015031">
    <property type="term" value="P:protein transport"/>
    <property type="evidence" value="ECO:0007669"/>
    <property type="project" value="UniProtKB-KW"/>
</dbReference>
<keyword evidence="5 9" id="KW-0812">Transmembrane</keyword>
<evidence type="ECO:0000256" key="6">
    <source>
        <dbReference type="ARBA" id="ARBA00022927"/>
    </source>
</evidence>
<keyword evidence="2" id="KW-0813">Transport</keyword>
<keyword evidence="8 9" id="KW-0472">Membrane</keyword>
<feature type="domain" description="Type II secretion system protein GspC N-terminal" evidence="10">
    <location>
        <begin position="46"/>
        <end position="173"/>
    </location>
</feature>
<organism evidence="11 12">
    <name type="scientific">Methylomonas denitrificans</name>
    <dbReference type="NCBI Taxonomy" id="1538553"/>
    <lineage>
        <taxon>Bacteria</taxon>
        <taxon>Pseudomonadati</taxon>
        <taxon>Pseudomonadota</taxon>
        <taxon>Gammaproteobacteria</taxon>
        <taxon>Methylococcales</taxon>
        <taxon>Methylococcaceae</taxon>
        <taxon>Methylomonas</taxon>
    </lineage>
</organism>
<evidence type="ECO:0000256" key="4">
    <source>
        <dbReference type="ARBA" id="ARBA00022519"/>
    </source>
</evidence>
<evidence type="ECO:0000259" key="10">
    <source>
        <dbReference type="Pfam" id="PF11356"/>
    </source>
</evidence>
<evidence type="ECO:0000313" key="11">
    <source>
        <dbReference type="EMBL" id="AMK78327.1"/>
    </source>
</evidence>
<evidence type="ECO:0000313" key="12">
    <source>
        <dbReference type="Proteomes" id="UP000030512"/>
    </source>
</evidence>